<feature type="transmembrane region" description="Helical" evidence="1">
    <location>
        <begin position="99"/>
        <end position="121"/>
    </location>
</feature>
<accession>A0A9X6NKC1</accession>
<dbReference type="AlphaFoldDB" id="A0A9X6NKC1"/>
<keyword evidence="3" id="KW-1185">Reference proteome</keyword>
<keyword evidence="1" id="KW-1133">Transmembrane helix</keyword>
<keyword evidence="1" id="KW-0472">Membrane</keyword>
<protein>
    <submittedName>
        <fullName evidence="2">Uncharacterized protein</fullName>
    </submittedName>
</protein>
<evidence type="ECO:0000313" key="2">
    <source>
        <dbReference type="EMBL" id="OWA54233.1"/>
    </source>
</evidence>
<dbReference type="Proteomes" id="UP000192578">
    <property type="component" value="Unassembled WGS sequence"/>
</dbReference>
<comment type="caution">
    <text evidence="2">The sequence shown here is derived from an EMBL/GenBank/DDBJ whole genome shotgun (WGS) entry which is preliminary data.</text>
</comment>
<evidence type="ECO:0000256" key="1">
    <source>
        <dbReference type="SAM" id="Phobius"/>
    </source>
</evidence>
<organism evidence="2 3">
    <name type="scientific">Hypsibius exemplaris</name>
    <name type="common">Freshwater tardigrade</name>
    <dbReference type="NCBI Taxonomy" id="2072580"/>
    <lineage>
        <taxon>Eukaryota</taxon>
        <taxon>Metazoa</taxon>
        <taxon>Ecdysozoa</taxon>
        <taxon>Tardigrada</taxon>
        <taxon>Eutardigrada</taxon>
        <taxon>Parachela</taxon>
        <taxon>Hypsibioidea</taxon>
        <taxon>Hypsibiidae</taxon>
        <taxon>Hypsibius</taxon>
    </lineage>
</organism>
<evidence type="ECO:0000313" key="3">
    <source>
        <dbReference type="Proteomes" id="UP000192578"/>
    </source>
</evidence>
<reference evidence="3" key="1">
    <citation type="submission" date="2017-01" db="EMBL/GenBank/DDBJ databases">
        <title>Comparative genomics of anhydrobiosis in the tardigrade Hypsibius dujardini.</title>
        <authorList>
            <person name="Yoshida Y."/>
            <person name="Koutsovoulos G."/>
            <person name="Laetsch D."/>
            <person name="Stevens L."/>
            <person name="Kumar S."/>
            <person name="Horikawa D."/>
            <person name="Ishino K."/>
            <person name="Komine S."/>
            <person name="Tomita M."/>
            <person name="Blaxter M."/>
            <person name="Arakawa K."/>
        </authorList>
    </citation>
    <scope>NUCLEOTIDE SEQUENCE [LARGE SCALE GENOMIC DNA]</scope>
    <source>
        <strain evidence="3">Z151</strain>
    </source>
</reference>
<proteinExistence type="predicted"/>
<gene>
    <name evidence="2" type="ORF">BV898_18644</name>
</gene>
<sequence length="122" mass="14176">MPNDFGDENNRAFNVCLGVRSNLRFRLEEDPMNTIDEIASRASIFLDEADKPAFYRSLSIDFSAIFGKTTEPIRGFRRHKYRPDQPLSPASARYIRDVILHYHFLDLILALLVLNILIMFLK</sequence>
<dbReference type="EMBL" id="MTYJ01000383">
    <property type="protein sequence ID" value="OWA54233.1"/>
    <property type="molecule type" value="Genomic_DNA"/>
</dbReference>
<name>A0A9X6NKC1_HYPEX</name>
<keyword evidence="1" id="KW-0812">Transmembrane</keyword>